<dbReference type="STRING" id="763406.A0A1E3NHF5"/>
<dbReference type="AlphaFoldDB" id="A0A1E3NHF5"/>
<protein>
    <recommendedName>
        <fullName evidence="4">Phospholipid/glycerol acyltransferase domain-containing protein</fullName>
    </recommendedName>
</protein>
<feature type="transmembrane region" description="Helical" evidence="1">
    <location>
        <begin position="34"/>
        <end position="56"/>
    </location>
</feature>
<keyword evidence="1" id="KW-0472">Membrane</keyword>
<evidence type="ECO:0000313" key="3">
    <source>
        <dbReference type="Proteomes" id="UP000094455"/>
    </source>
</evidence>
<dbReference type="EMBL" id="KV454005">
    <property type="protein sequence ID" value="ODQ44988.1"/>
    <property type="molecule type" value="Genomic_DNA"/>
</dbReference>
<dbReference type="PANTHER" id="PTHR10983">
    <property type="entry name" value="1-ACYLGLYCEROL-3-PHOSPHATE ACYLTRANSFERASE-RELATED"/>
    <property type="match status" value="1"/>
</dbReference>
<evidence type="ECO:0008006" key="4">
    <source>
        <dbReference type="Google" id="ProtNLM"/>
    </source>
</evidence>
<dbReference type="GeneID" id="30177660"/>
<dbReference type="RefSeq" id="XP_019016101.1">
    <property type="nucleotide sequence ID" value="XM_019160973.1"/>
</dbReference>
<dbReference type="Proteomes" id="UP000094455">
    <property type="component" value="Unassembled WGS sequence"/>
</dbReference>
<dbReference type="GO" id="GO:0005783">
    <property type="term" value="C:endoplasmic reticulum"/>
    <property type="evidence" value="ECO:0007669"/>
    <property type="project" value="TreeGrafter"/>
</dbReference>
<dbReference type="SUPFAM" id="SSF69593">
    <property type="entry name" value="Glycerol-3-phosphate (1)-acyltransferase"/>
    <property type="match status" value="1"/>
</dbReference>
<name>A0A1E3NHF5_9ASCO</name>
<evidence type="ECO:0000313" key="2">
    <source>
        <dbReference type="EMBL" id="ODQ44988.1"/>
    </source>
</evidence>
<accession>A0A1E3NHF5</accession>
<keyword evidence="3" id="KW-1185">Reference proteome</keyword>
<reference evidence="2 3" key="1">
    <citation type="journal article" date="2016" name="Proc. Natl. Acad. Sci. U.S.A.">
        <title>Comparative genomics of biotechnologically important yeasts.</title>
        <authorList>
            <person name="Riley R."/>
            <person name="Haridas S."/>
            <person name="Wolfe K.H."/>
            <person name="Lopes M.R."/>
            <person name="Hittinger C.T."/>
            <person name="Goeker M."/>
            <person name="Salamov A.A."/>
            <person name="Wisecaver J.H."/>
            <person name="Long T.M."/>
            <person name="Calvey C.H."/>
            <person name="Aerts A.L."/>
            <person name="Barry K.W."/>
            <person name="Choi C."/>
            <person name="Clum A."/>
            <person name="Coughlan A.Y."/>
            <person name="Deshpande S."/>
            <person name="Douglass A.P."/>
            <person name="Hanson S.J."/>
            <person name="Klenk H.-P."/>
            <person name="LaButti K.M."/>
            <person name="Lapidus A."/>
            <person name="Lindquist E.A."/>
            <person name="Lipzen A.M."/>
            <person name="Meier-Kolthoff J.P."/>
            <person name="Ohm R.A."/>
            <person name="Otillar R.P."/>
            <person name="Pangilinan J.L."/>
            <person name="Peng Y."/>
            <person name="Rokas A."/>
            <person name="Rosa C.A."/>
            <person name="Scheuner C."/>
            <person name="Sibirny A.A."/>
            <person name="Slot J.C."/>
            <person name="Stielow J.B."/>
            <person name="Sun H."/>
            <person name="Kurtzman C.P."/>
            <person name="Blackwell M."/>
            <person name="Grigoriev I.V."/>
            <person name="Jeffries T.W."/>
        </authorList>
    </citation>
    <scope>NUCLEOTIDE SEQUENCE [LARGE SCALE GENOMIC DNA]</scope>
    <source>
        <strain evidence="2 3">NRRL Y-2026</strain>
    </source>
</reference>
<dbReference type="GO" id="GO:0016746">
    <property type="term" value="F:acyltransferase activity"/>
    <property type="evidence" value="ECO:0007669"/>
    <property type="project" value="TreeGrafter"/>
</dbReference>
<dbReference type="PANTHER" id="PTHR10983:SF70">
    <property type="entry name" value="PROTEIN MUM3"/>
    <property type="match status" value="1"/>
</dbReference>
<organism evidence="2 3">
    <name type="scientific">Pichia membranifaciens NRRL Y-2026</name>
    <dbReference type="NCBI Taxonomy" id="763406"/>
    <lineage>
        <taxon>Eukaryota</taxon>
        <taxon>Fungi</taxon>
        <taxon>Dikarya</taxon>
        <taxon>Ascomycota</taxon>
        <taxon>Saccharomycotina</taxon>
        <taxon>Pichiomycetes</taxon>
        <taxon>Pichiales</taxon>
        <taxon>Pichiaceae</taxon>
        <taxon>Pichia</taxon>
    </lineage>
</organism>
<sequence>MTLRGEIFTHLGKDEIKTVLESPTLVNCFKFSRAVSFIMVLALYWICYNFLSYISCAFKIMMPSTRNIFEVYFSSGFWTLCIYFLEVNGVKVNIIGDHVEDENALIVSNHQSIVDHIVFPYLTRRAVNDAELERLNIFSDSDEETSDKKAPPKEEKKEVKKGSKIKFKILNNEEPFFAKDLSTLLIPKNKFFTWFEIWGIPTIDYFTHISQADENWEMDGETLVTVFQNFLESSSNITQWLTLFPEVNMFTEKDLRMQNISGEKHYLPIFEHVLYPRFGGFANAIGGLYKTNFTRLYDVTLLYYNRNKTTGEIISFDPPSLLNILGLRDWNVETVILVNVAGKFLSRVPLKRNKLEKYLENRWIKKDKLIKKLQKRILRENEIAFQ</sequence>
<dbReference type="OrthoDB" id="189226at2759"/>
<gene>
    <name evidence="2" type="ORF">PICMEDRAFT_157994</name>
</gene>
<keyword evidence="1" id="KW-1133">Transmembrane helix</keyword>
<proteinExistence type="predicted"/>
<evidence type="ECO:0000256" key="1">
    <source>
        <dbReference type="SAM" id="Phobius"/>
    </source>
</evidence>
<feature type="transmembrane region" description="Helical" evidence="1">
    <location>
        <begin position="68"/>
        <end position="85"/>
    </location>
</feature>
<keyword evidence="1" id="KW-0812">Transmembrane</keyword>
<dbReference type="GO" id="GO:0036149">
    <property type="term" value="P:phosphatidylinositol acyl-chain remodeling"/>
    <property type="evidence" value="ECO:0007669"/>
    <property type="project" value="TreeGrafter"/>
</dbReference>